<dbReference type="CDD" id="cd16148">
    <property type="entry name" value="sulfatase_like"/>
    <property type="match status" value="1"/>
</dbReference>
<sequence length="650" mass="73369">MKKIVLVLIVYSLLACSGHEQRDKSPPSRTSIYPMVAFQSEHPENIKIVGSVKGCWVEGGHGRERAIVGETDHQVWIKNEEPAGAQVCGKCGFLGQTPDKAPSKAYFLVRIRQSHTQAGIILFKRLLQSDSAPYSFSVTVPQSWTKTAYIGLEVIYVSNPGEAHHSAAWLEPKIKKTVANHSQTEGRLRNIVLITADTTRQDDLSCYGGPADTPTLDRLSRDGVLFRHSYSVAYGTTPSHSSLFTASYALHHQVYNNKTILVQDHITLAELLREHGYSTAAFVSSVPVNRALGFAQGFDLFDDVFLYDPESDLGRHSRRQRRAEQTVTLFLDWFKQGSHLPFFAWVHVFDPHQPYFPPSDYGRNVLDTQPDFQDIKSFFIHPDGTLKGLSSSDLKAVNRKVISQVDHAARSLYRGEITYLDAQINRIINALKQRQLYQDSLIIFIGDHGENFFDRGRQLAFGHLGLHHDVTRLPFIIKLPQQQYASTVSNQLIGNVDVAPTILDLVGIEKPDSWSGQSLLPIMSDSGVDSLRKYLFLEAAYGIEVSIRTPQWMFTMPVTGKSIEPEQIVLKPQKLFRSRLRHRMQLYNLISDPKEKKNLAGKPSYQNKLHHFYSLAQTLLIDKKENTSATLESEDHLDALRELGYIESED</sequence>
<comment type="caution">
    <text evidence="2">The sequence shown here is derived from an EMBL/GenBank/DDBJ whole genome shotgun (WGS) entry which is preliminary data.</text>
</comment>
<protein>
    <submittedName>
        <fullName evidence="2">Sulfatase</fullName>
    </submittedName>
</protein>
<dbReference type="EMBL" id="JBHPBY010000490">
    <property type="protein sequence ID" value="MFC1853397.1"/>
    <property type="molecule type" value="Genomic_DNA"/>
</dbReference>
<gene>
    <name evidence="2" type="ORF">ACFL27_24635</name>
</gene>
<dbReference type="Proteomes" id="UP001594351">
    <property type="component" value="Unassembled WGS sequence"/>
</dbReference>
<evidence type="ECO:0000313" key="3">
    <source>
        <dbReference type="Proteomes" id="UP001594351"/>
    </source>
</evidence>
<dbReference type="Gene3D" id="3.40.720.10">
    <property type="entry name" value="Alkaline Phosphatase, subunit A"/>
    <property type="match status" value="1"/>
</dbReference>
<dbReference type="PANTHER" id="PTHR43751:SF3">
    <property type="entry name" value="SULFATASE N-TERMINAL DOMAIN-CONTAINING PROTEIN"/>
    <property type="match status" value="1"/>
</dbReference>
<proteinExistence type="predicted"/>
<reference evidence="2 3" key="1">
    <citation type="submission" date="2024-09" db="EMBL/GenBank/DDBJ databases">
        <title>Laminarin stimulates single cell rates of sulfate reduction while oxygen inhibits transcriptomic activity in coastal marine sediment.</title>
        <authorList>
            <person name="Lindsay M."/>
            <person name="Orcutt B."/>
            <person name="Emerson D."/>
            <person name="Stepanauskas R."/>
            <person name="D'Angelo T."/>
        </authorList>
    </citation>
    <scope>NUCLEOTIDE SEQUENCE [LARGE SCALE GENOMIC DNA]</scope>
    <source>
        <strain evidence="2">SAG AM-311-K15</strain>
    </source>
</reference>
<dbReference type="InterPro" id="IPR052701">
    <property type="entry name" value="GAG_Ulvan_Degrading_Sulfatases"/>
</dbReference>
<dbReference type="InterPro" id="IPR017850">
    <property type="entry name" value="Alkaline_phosphatase_core_sf"/>
</dbReference>
<dbReference type="Pfam" id="PF00884">
    <property type="entry name" value="Sulfatase"/>
    <property type="match status" value="1"/>
</dbReference>
<dbReference type="PROSITE" id="PS51257">
    <property type="entry name" value="PROKAR_LIPOPROTEIN"/>
    <property type="match status" value="1"/>
</dbReference>
<dbReference type="PANTHER" id="PTHR43751">
    <property type="entry name" value="SULFATASE"/>
    <property type="match status" value="1"/>
</dbReference>
<evidence type="ECO:0000313" key="2">
    <source>
        <dbReference type="EMBL" id="MFC1853397.1"/>
    </source>
</evidence>
<name>A0ABV6Z4N8_UNCC1</name>
<feature type="domain" description="Sulfatase N-terminal" evidence="1">
    <location>
        <begin position="189"/>
        <end position="508"/>
    </location>
</feature>
<evidence type="ECO:0000259" key="1">
    <source>
        <dbReference type="Pfam" id="PF00884"/>
    </source>
</evidence>
<keyword evidence="3" id="KW-1185">Reference proteome</keyword>
<organism evidence="2 3">
    <name type="scientific">candidate division CSSED10-310 bacterium</name>
    <dbReference type="NCBI Taxonomy" id="2855610"/>
    <lineage>
        <taxon>Bacteria</taxon>
        <taxon>Bacteria division CSSED10-310</taxon>
    </lineage>
</organism>
<dbReference type="InterPro" id="IPR000917">
    <property type="entry name" value="Sulfatase_N"/>
</dbReference>
<accession>A0ABV6Z4N8</accession>
<dbReference type="SUPFAM" id="SSF53649">
    <property type="entry name" value="Alkaline phosphatase-like"/>
    <property type="match status" value="1"/>
</dbReference>